<keyword evidence="14" id="KW-1185">Reference proteome</keyword>
<evidence type="ECO:0000256" key="4">
    <source>
        <dbReference type="ARBA" id="ARBA00022840"/>
    </source>
</evidence>
<dbReference type="FunFam" id="3.40.50.620:FF:000107">
    <property type="entry name" value="Tyrosine--tRNA ligase"/>
    <property type="match status" value="1"/>
</dbReference>
<dbReference type="FunFam" id="1.10.240.10:FF:000001">
    <property type="entry name" value="Tyrosine--tRNA ligase"/>
    <property type="match status" value="1"/>
</dbReference>
<evidence type="ECO:0000256" key="10">
    <source>
        <dbReference type="PROSITE-ProRule" id="PRU00182"/>
    </source>
</evidence>
<dbReference type="InterPro" id="IPR024088">
    <property type="entry name" value="Tyr-tRNA-ligase_bac-type"/>
</dbReference>
<keyword evidence="2 11" id="KW-0436">Ligase</keyword>
<comment type="catalytic activity">
    <reaction evidence="9 11">
        <text>tRNA(Tyr) + L-tyrosine + ATP = L-tyrosyl-tRNA(Tyr) + AMP + diphosphate + H(+)</text>
        <dbReference type="Rhea" id="RHEA:10220"/>
        <dbReference type="Rhea" id="RHEA-COMP:9706"/>
        <dbReference type="Rhea" id="RHEA-COMP:9707"/>
        <dbReference type="ChEBI" id="CHEBI:15378"/>
        <dbReference type="ChEBI" id="CHEBI:30616"/>
        <dbReference type="ChEBI" id="CHEBI:33019"/>
        <dbReference type="ChEBI" id="CHEBI:58315"/>
        <dbReference type="ChEBI" id="CHEBI:78442"/>
        <dbReference type="ChEBI" id="CHEBI:78536"/>
        <dbReference type="ChEBI" id="CHEBI:456215"/>
        <dbReference type="EC" id="6.1.1.1"/>
    </reaction>
</comment>
<evidence type="ECO:0000256" key="6">
    <source>
        <dbReference type="ARBA" id="ARBA00022917"/>
    </source>
</evidence>
<evidence type="ECO:0000256" key="5">
    <source>
        <dbReference type="ARBA" id="ARBA00022884"/>
    </source>
</evidence>
<dbReference type="EC" id="6.1.1.1" evidence="1 11"/>
<dbReference type="Proteomes" id="UP001347796">
    <property type="component" value="Unassembled WGS sequence"/>
</dbReference>
<dbReference type="Gene3D" id="3.10.290.10">
    <property type="entry name" value="RNA-binding S4 domain"/>
    <property type="match status" value="1"/>
</dbReference>
<proteinExistence type="inferred from homology"/>
<keyword evidence="5 10" id="KW-0694">RNA-binding</keyword>
<dbReference type="InterPro" id="IPR002305">
    <property type="entry name" value="aa-tRNA-synth_Ic"/>
</dbReference>
<keyword evidence="4 11" id="KW-0067">ATP-binding</keyword>
<dbReference type="PROSITE" id="PS50889">
    <property type="entry name" value="S4"/>
    <property type="match status" value="1"/>
</dbReference>
<protein>
    <recommendedName>
        <fullName evidence="1 11">Tyrosine--tRNA ligase</fullName>
        <ecNumber evidence="1 11">6.1.1.1</ecNumber>
    </recommendedName>
    <alternativeName>
        <fullName evidence="8 11">Tyrosyl-tRNA synthetase</fullName>
    </alternativeName>
</protein>
<dbReference type="InterPro" id="IPR036986">
    <property type="entry name" value="S4_RNA-bd_sf"/>
</dbReference>
<evidence type="ECO:0000256" key="11">
    <source>
        <dbReference type="RuleBase" id="RU361234"/>
    </source>
</evidence>
<dbReference type="InterPro" id="IPR054608">
    <property type="entry name" value="SYY-like_C"/>
</dbReference>
<dbReference type="GO" id="GO:0004831">
    <property type="term" value="F:tyrosine-tRNA ligase activity"/>
    <property type="evidence" value="ECO:0007669"/>
    <property type="project" value="UniProtKB-EC"/>
</dbReference>
<dbReference type="EMBL" id="JAZGQO010000014">
    <property type="protein sequence ID" value="KAK6170244.1"/>
    <property type="molecule type" value="Genomic_DNA"/>
</dbReference>
<dbReference type="InterPro" id="IPR002307">
    <property type="entry name" value="Tyr-tRNA-ligase"/>
</dbReference>
<dbReference type="SUPFAM" id="SSF52374">
    <property type="entry name" value="Nucleotidylyl transferase"/>
    <property type="match status" value="1"/>
</dbReference>
<dbReference type="PANTHER" id="PTHR11766:SF0">
    <property type="entry name" value="TYROSINE--TRNA LIGASE, MITOCHONDRIAL"/>
    <property type="match status" value="1"/>
</dbReference>
<dbReference type="GO" id="GO:0005524">
    <property type="term" value="F:ATP binding"/>
    <property type="evidence" value="ECO:0007669"/>
    <property type="project" value="UniProtKB-KW"/>
</dbReference>
<accession>A0AAN8J603</accession>
<evidence type="ECO:0000313" key="13">
    <source>
        <dbReference type="EMBL" id="KAK6170244.1"/>
    </source>
</evidence>
<keyword evidence="7 11" id="KW-0030">Aminoacyl-tRNA synthetase</keyword>
<evidence type="ECO:0000256" key="9">
    <source>
        <dbReference type="ARBA" id="ARBA00048248"/>
    </source>
</evidence>
<sequence length="468" mass="53472">MSASMKSQWKLLTLTKNSINRCKTFLRRNSNSLTPPNLLDLQGRGIFQHIYPEKSFNELLKRLSTPQCIYCGFDPTADSLHIGNLLAIIALIHGQRYGHNVIALVGGATAQVGDPSGKTKDRIPLEIHDVERNVEKIGENLQRIFNNHKTLLWENKHQSLHNVRIENNIHWYKDKNVVDFLSIIGRKFRMGPMLSKHSVQSRLSSEEGMSFTEFTYQIFQSFDWFQLYQKYNCRIQIGGTDQLGNIQAGHDFIEKQIDDRVFGLTVPLVTTTAGNKLGKTAGNAVWLDPLKTSQYELYQYFLNVSDDEVEKYLKLFTFLSDDDIMNILEIQQSTPDQRPAQKKLAEQVTLLVHGATGLEMAKIWTEALFQGSVEKLSQLSEDELKYAPVSLVTELPLQDDMTVKDMCMETKCFRMEADAVRIIKSGGVYINHSRVTESSLLKYGTDILPNKLTLIRIGKKNFYIVKWI</sequence>
<feature type="domain" description="Tyrosine--tRNA ligase SYY-like C-terminal" evidence="12">
    <location>
        <begin position="399"/>
        <end position="465"/>
    </location>
</feature>
<evidence type="ECO:0000256" key="3">
    <source>
        <dbReference type="ARBA" id="ARBA00022741"/>
    </source>
</evidence>
<evidence type="ECO:0000256" key="1">
    <source>
        <dbReference type="ARBA" id="ARBA00013160"/>
    </source>
</evidence>
<dbReference type="NCBIfam" id="TIGR00234">
    <property type="entry name" value="tyrS"/>
    <property type="match status" value="1"/>
</dbReference>
<dbReference type="Gene3D" id="1.10.240.10">
    <property type="entry name" value="Tyrosyl-Transfer RNA Synthetase"/>
    <property type="match status" value="1"/>
</dbReference>
<keyword evidence="6 11" id="KW-0648">Protein biosynthesis</keyword>
<comment type="caution">
    <text evidence="13">The sequence shown here is derived from an EMBL/GenBank/DDBJ whole genome shotgun (WGS) entry which is preliminary data.</text>
</comment>
<dbReference type="HAMAP" id="MF_02006">
    <property type="entry name" value="Tyr_tRNA_synth_type1"/>
    <property type="match status" value="1"/>
</dbReference>
<dbReference type="InterPro" id="IPR024107">
    <property type="entry name" value="Tyr-tRNA-ligase_bac_1"/>
</dbReference>
<reference evidence="13 14" key="1">
    <citation type="submission" date="2024-01" db="EMBL/GenBank/DDBJ databases">
        <title>The genome of the rayed Mediterranean limpet Patella caerulea (Linnaeus, 1758).</title>
        <authorList>
            <person name="Anh-Thu Weber A."/>
            <person name="Halstead-Nussloch G."/>
        </authorList>
    </citation>
    <scope>NUCLEOTIDE SEQUENCE [LARGE SCALE GENOMIC DNA]</scope>
    <source>
        <strain evidence="13">AATW-2023a</strain>
        <tissue evidence="13">Whole specimen</tissue>
    </source>
</reference>
<evidence type="ECO:0000256" key="2">
    <source>
        <dbReference type="ARBA" id="ARBA00022598"/>
    </source>
</evidence>
<dbReference type="InterPro" id="IPR001412">
    <property type="entry name" value="aa-tRNA-synth_I_CS"/>
</dbReference>
<dbReference type="Gene3D" id="3.40.50.620">
    <property type="entry name" value="HUPs"/>
    <property type="match status" value="1"/>
</dbReference>
<dbReference type="GO" id="GO:0003723">
    <property type="term" value="F:RNA binding"/>
    <property type="evidence" value="ECO:0007669"/>
    <property type="project" value="UniProtKB-KW"/>
</dbReference>
<keyword evidence="3 11" id="KW-0547">Nucleotide-binding</keyword>
<dbReference type="GO" id="GO:0005739">
    <property type="term" value="C:mitochondrion"/>
    <property type="evidence" value="ECO:0007669"/>
    <property type="project" value="TreeGrafter"/>
</dbReference>
<dbReference type="CDD" id="cd00805">
    <property type="entry name" value="TyrRS_core"/>
    <property type="match status" value="1"/>
</dbReference>
<dbReference type="Pfam" id="PF00579">
    <property type="entry name" value="tRNA-synt_1b"/>
    <property type="match status" value="1"/>
</dbReference>
<evidence type="ECO:0000256" key="8">
    <source>
        <dbReference type="ARBA" id="ARBA00033323"/>
    </source>
</evidence>
<dbReference type="PRINTS" id="PR01040">
    <property type="entry name" value="TRNASYNTHTYR"/>
</dbReference>
<dbReference type="GO" id="GO:0005829">
    <property type="term" value="C:cytosol"/>
    <property type="evidence" value="ECO:0007669"/>
    <property type="project" value="TreeGrafter"/>
</dbReference>
<evidence type="ECO:0000259" key="12">
    <source>
        <dbReference type="Pfam" id="PF22421"/>
    </source>
</evidence>
<dbReference type="PANTHER" id="PTHR11766">
    <property type="entry name" value="TYROSYL-TRNA SYNTHETASE"/>
    <property type="match status" value="1"/>
</dbReference>
<dbReference type="PROSITE" id="PS00178">
    <property type="entry name" value="AA_TRNA_LIGASE_I"/>
    <property type="match status" value="1"/>
</dbReference>
<dbReference type="GO" id="GO:0006437">
    <property type="term" value="P:tyrosyl-tRNA aminoacylation"/>
    <property type="evidence" value="ECO:0007669"/>
    <property type="project" value="InterPro"/>
</dbReference>
<dbReference type="SUPFAM" id="SSF55174">
    <property type="entry name" value="Alpha-L RNA-binding motif"/>
    <property type="match status" value="1"/>
</dbReference>
<name>A0AAN8J603_PATCE</name>
<organism evidence="13 14">
    <name type="scientific">Patella caerulea</name>
    <name type="common">Rayed Mediterranean limpet</name>
    <dbReference type="NCBI Taxonomy" id="87958"/>
    <lineage>
        <taxon>Eukaryota</taxon>
        <taxon>Metazoa</taxon>
        <taxon>Spiralia</taxon>
        <taxon>Lophotrochozoa</taxon>
        <taxon>Mollusca</taxon>
        <taxon>Gastropoda</taxon>
        <taxon>Patellogastropoda</taxon>
        <taxon>Patelloidea</taxon>
        <taxon>Patellidae</taxon>
        <taxon>Patella</taxon>
    </lineage>
</organism>
<comment type="similarity">
    <text evidence="11">Belongs to the class-I aminoacyl-tRNA synthetase family.</text>
</comment>
<evidence type="ECO:0000256" key="7">
    <source>
        <dbReference type="ARBA" id="ARBA00023146"/>
    </source>
</evidence>
<dbReference type="AlphaFoldDB" id="A0AAN8J603"/>
<dbReference type="InterPro" id="IPR014729">
    <property type="entry name" value="Rossmann-like_a/b/a_fold"/>
</dbReference>
<dbReference type="Pfam" id="PF22421">
    <property type="entry name" value="SYY_C-terminal"/>
    <property type="match status" value="1"/>
</dbReference>
<gene>
    <name evidence="13" type="ORF">SNE40_018683</name>
</gene>
<evidence type="ECO:0000313" key="14">
    <source>
        <dbReference type="Proteomes" id="UP001347796"/>
    </source>
</evidence>